<keyword evidence="11" id="KW-1185">Reference proteome</keyword>
<proteinExistence type="inferred from homology"/>
<dbReference type="Proteomes" id="UP000791440">
    <property type="component" value="Unassembled WGS sequence"/>
</dbReference>
<reference evidence="10" key="1">
    <citation type="journal article" date="2016" name="Insect Biochem. Mol. Biol.">
        <title>Multifaceted biological insights from a draft genome sequence of the tobacco hornworm moth, Manduca sexta.</title>
        <authorList>
            <person name="Kanost M.R."/>
            <person name="Arrese E.L."/>
            <person name="Cao X."/>
            <person name="Chen Y.R."/>
            <person name="Chellapilla S."/>
            <person name="Goldsmith M.R."/>
            <person name="Grosse-Wilde E."/>
            <person name="Heckel D.G."/>
            <person name="Herndon N."/>
            <person name="Jiang H."/>
            <person name="Papanicolaou A."/>
            <person name="Qu J."/>
            <person name="Soulages J.L."/>
            <person name="Vogel H."/>
            <person name="Walters J."/>
            <person name="Waterhouse R.M."/>
            <person name="Ahn S.J."/>
            <person name="Almeida F.C."/>
            <person name="An C."/>
            <person name="Aqrawi P."/>
            <person name="Bretschneider A."/>
            <person name="Bryant W.B."/>
            <person name="Bucks S."/>
            <person name="Chao H."/>
            <person name="Chevignon G."/>
            <person name="Christen J.M."/>
            <person name="Clarke D.F."/>
            <person name="Dittmer N.T."/>
            <person name="Ferguson L.C.F."/>
            <person name="Garavelou S."/>
            <person name="Gordon K.H.J."/>
            <person name="Gunaratna R.T."/>
            <person name="Han Y."/>
            <person name="Hauser F."/>
            <person name="He Y."/>
            <person name="Heidel-Fischer H."/>
            <person name="Hirsh A."/>
            <person name="Hu Y."/>
            <person name="Jiang H."/>
            <person name="Kalra D."/>
            <person name="Klinner C."/>
            <person name="Konig C."/>
            <person name="Kovar C."/>
            <person name="Kroll A.R."/>
            <person name="Kuwar S.S."/>
            <person name="Lee S.L."/>
            <person name="Lehman R."/>
            <person name="Li K."/>
            <person name="Li Z."/>
            <person name="Liang H."/>
            <person name="Lovelace S."/>
            <person name="Lu Z."/>
            <person name="Mansfield J.H."/>
            <person name="McCulloch K.J."/>
            <person name="Mathew T."/>
            <person name="Morton B."/>
            <person name="Muzny D.M."/>
            <person name="Neunemann D."/>
            <person name="Ongeri F."/>
            <person name="Pauchet Y."/>
            <person name="Pu L.L."/>
            <person name="Pyrousis I."/>
            <person name="Rao X.J."/>
            <person name="Redding A."/>
            <person name="Roesel C."/>
            <person name="Sanchez-Gracia A."/>
            <person name="Schaack S."/>
            <person name="Shukla A."/>
            <person name="Tetreau G."/>
            <person name="Wang Y."/>
            <person name="Xiong G.H."/>
            <person name="Traut W."/>
            <person name="Walsh T.K."/>
            <person name="Worley K.C."/>
            <person name="Wu D."/>
            <person name="Wu W."/>
            <person name="Wu Y.Q."/>
            <person name="Zhang X."/>
            <person name="Zou Z."/>
            <person name="Zucker H."/>
            <person name="Briscoe A.D."/>
            <person name="Burmester T."/>
            <person name="Clem R.J."/>
            <person name="Feyereisen R."/>
            <person name="Grimmelikhuijzen C.J.P."/>
            <person name="Hamodrakas S.J."/>
            <person name="Hansson B.S."/>
            <person name="Huguet E."/>
            <person name="Jermiin L.S."/>
            <person name="Lan Q."/>
            <person name="Lehman H.K."/>
            <person name="Lorenzen M."/>
            <person name="Merzendorfer H."/>
            <person name="Michalopoulos I."/>
            <person name="Morton D.B."/>
            <person name="Muthukrishnan S."/>
            <person name="Oakeshott J.G."/>
            <person name="Palmer W."/>
            <person name="Park Y."/>
            <person name="Passarelli A.L."/>
            <person name="Rozas J."/>
            <person name="Schwartz L.M."/>
            <person name="Smith W."/>
            <person name="Southgate A."/>
            <person name="Vilcinskas A."/>
            <person name="Vogt R."/>
            <person name="Wang P."/>
            <person name="Werren J."/>
            <person name="Yu X.Q."/>
            <person name="Zhou J.J."/>
            <person name="Brown S.J."/>
            <person name="Scherer S.E."/>
            <person name="Richards S."/>
            <person name="Blissard G.W."/>
        </authorList>
    </citation>
    <scope>NUCLEOTIDE SEQUENCE</scope>
</reference>
<reference evidence="10" key="2">
    <citation type="submission" date="2020-12" db="EMBL/GenBank/DDBJ databases">
        <authorList>
            <person name="Kanost M."/>
        </authorList>
    </citation>
    <scope>NUCLEOTIDE SEQUENCE</scope>
</reference>
<dbReference type="Gene3D" id="3.20.20.80">
    <property type="entry name" value="Glycosidases"/>
    <property type="match status" value="1"/>
</dbReference>
<organism evidence="10 11">
    <name type="scientific">Manduca sexta</name>
    <name type="common">Tobacco hawkmoth</name>
    <name type="synonym">Tobacco hornworm</name>
    <dbReference type="NCBI Taxonomy" id="7130"/>
    <lineage>
        <taxon>Eukaryota</taxon>
        <taxon>Metazoa</taxon>
        <taxon>Ecdysozoa</taxon>
        <taxon>Arthropoda</taxon>
        <taxon>Hexapoda</taxon>
        <taxon>Insecta</taxon>
        <taxon>Pterygota</taxon>
        <taxon>Neoptera</taxon>
        <taxon>Endopterygota</taxon>
        <taxon>Lepidoptera</taxon>
        <taxon>Glossata</taxon>
        <taxon>Ditrysia</taxon>
        <taxon>Bombycoidea</taxon>
        <taxon>Sphingidae</taxon>
        <taxon>Sphinginae</taxon>
        <taxon>Sphingini</taxon>
        <taxon>Manduca</taxon>
    </lineage>
</organism>
<evidence type="ECO:0000313" key="10">
    <source>
        <dbReference type="EMBL" id="KAG6455008.1"/>
    </source>
</evidence>
<evidence type="ECO:0000256" key="1">
    <source>
        <dbReference type="ARBA" id="ARBA00001013"/>
    </source>
</evidence>
<feature type="domain" description="Glycosyl hydrolase family 30 TIM-barrel" evidence="8">
    <location>
        <begin position="138"/>
        <end position="484"/>
    </location>
</feature>
<dbReference type="Pfam" id="PF17189">
    <property type="entry name" value="Glyco_hydro_30C"/>
    <property type="match status" value="1"/>
</dbReference>
<keyword evidence="6" id="KW-0443">Lipid metabolism</keyword>
<gene>
    <name evidence="10" type="ORF">O3G_MSEX008996</name>
</gene>
<sequence length="554" mass="63522">MACVKLGIVLVLFAFTAAAEEDLPCAERDVGIEGRSIVCVCNATYCDTITREEPAPGTFVAYTSNNAGLRFAKSYGYVQTINATVADEEEEYPEPEQKDYEEDERLLDINLEDIPAILETIRSNVTLRMFLATRHQFIEGFGGSVTDSASMNWRKLSDRTQRNFINTYFGAKGIEYNLIRVPIGGSDFSTHPYTYNELPWNDGALTNYSLTEEDLFFKLPMIKMSQQAATDEIKITASTWSPPVWMKTNEKITGFAQLKPEFYQSYADYHMRFLEEYEKAEVKIWAITTTNEPINGIVPFVDFNSLGWWPWQLGRWVANNLGPTIRNSRFNKTLILAVDDQRYILPIWLKGMEREDPRSIEYIDGIAVHYYGNFVPGKILTRIQEMYPGKILLSTEACEGPMPWDLLKVAIGSWRRARRYTTSIIEDLNNFVVGWMDWNLCLDPGGGPNWVHNYVDAPILVYADKDEFIKQPMYYAMGHFSKFIPRGSRRVQVARRSLGTLENVAVLTPKGNVVIVLQNRRRHEVNTTIRISSRKYIELTMEPESIKTVEINHN</sequence>
<dbReference type="InterPro" id="IPR033452">
    <property type="entry name" value="GH30_C"/>
</dbReference>
<accession>A0A921ZBP3</accession>
<dbReference type="GO" id="GO:0004348">
    <property type="term" value="F:glucosylceramidase activity"/>
    <property type="evidence" value="ECO:0007669"/>
    <property type="project" value="UniProtKB-EC"/>
</dbReference>
<dbReference type="InterPro" id="IPR033453">
    <property type="entry name" value="Glyco_hydro_30_TIM-barrel"/>
</dbReference>
<dbReference type="PANTHER" id="PTHR11069">
    <property type="entry name" value="GLUCOSYLCERAMIDASE"/>
    <property type="match status" value="1"/>
</dbReference>
<dbReference type="Pfam" id="PF02055">
    <property type="entry name" value="Glyco_hydro_30"/>
    <property type="match status" value="1"/>
</dbReference>
<dbReference type="GO" id="GO:0006680">
    <property type="term" value="P:glucosylceramide catabolic process"/>
    <property type="evidence" value="ECO:0007669"/>
    <property type="project" value="TreeGrafter"/>
</dbReference>
<dbReference type="GO" id="GO:0016020">
    <property type="term" value="C:membrane"/>
    <property type="evidence" value="ECO:0007669"/>
    <property type="project" value="GOC"/>
</dbReference>
<dbReference type="EC" id="3.2.1.45" evidence="3 6"/>
<dbReference type="SUPFAM" id="SSF51445">
    <property type="entry name" value="(Trans)glycosidases"/>
    <property type="match status" value="1"/>
</dbReference>
<evidence type="ECO:0000259" key="9">
    <source>
        <dbReference type="Pfam" id="PF17189"/>
    </source>
</evidence>
<dbReference type="EMBL" id="JH668480">
    <property type="protein sequence ID" value="KAG6455008.1"/>
    <property type="molecule type" value="Genomic_DNA"/>
</dbReference>
<keyword evidence="6" id="KW-0746">Sphingolipid metabolism</keyword>
<dbReference type="AlphaFoldDB" id="A0A921ZBP3"/>
<feature type="domain" description="Glycosyl hydrolase family 30 beta sandwich" evidence="9">
    <location>
        <begin position="487"/>
        <end position="549"/>
    </location>
</feature>
<evidence type="ECO:0000256" key="4">
    <source>
        <dbReference type="ARBA" id="ARBA00022729"/>
    </source>
</evidence>
<dbReference type="SUPFAM" id="SSF51011">
    <property type="entry name" value="Glycosyl hydrolase domain"/>
    <property type="match status" value="1"/>
</dbReference>
<comment type="catalytic activity">
    <reaction evidence="1">
        <text>a beta-D-glucosyl-(1&lt;-&gt;1')-N-acylsphing-4-enine + H2O = an N-acylsphing-4-enine + D-glucose</text>
        <dbReference type="Rhea" id="RHEA:13269"/>
        <dbReference type="ChEBI" id="CHEBI:4167"/>
        <dbReference type="ChEBI" id="CHEBI:15377"/>
        <dbReference type="ChEBI" id="CHEBI:22801"/>
        <dbReference type="ChEBI" id="CHEBI:52639"/>
        <dbReference type="EC" id="3.2.1.45"/>
    </reaction>
    <physiologicalReaction direction="left-to-right" evidence="1">
        <dbReference type="Rhea" id="RHEA:13270"/>
    </physiologicalReaction>
</comment>
<dbReference type="InterPro" id="IPR001139">
    <property type="entry name" value="Glyco_hydro_30"/>
</dbReference>
<keyword evidence="5 6" id="KW-0378">Hydrolase</keyword>
<name>A0A921ZBP3_MANSE</name>
<comment type="caution">
    <text evidence="10">The sequence shown here is derived from an EMBL/GenBank/DDBJ whole genome shotgun (WGS) entry which is preliminary data.</text>
</comment>
<feature type="chain" id="PRO_5038100844" description="Glucosylceramidase" evidence="7">
    <location>
        <begin position="19"/>
        <end position="554"/>
    </location>
</feature>
<dbReference type="InterPro" id="IPR017853">
    <property type="entry name" value="GH"/>
</dbReference>
<dbReference type="PANTHER" id="PTHR11069:SF23">
    <property type="entry name" value="LYSOSOMAL ACID GLUCOSYLCERAMIDASE"/>
    <property type="match status" value="1"/>
</dbReference>
<protein>
    <recommendedName>
        <fullName evidence="3 6">Glucosylceramidase</fullName>
        <ecNumber evidence="3 6">3.2.1.45</ecNumber>
    </recommendedName>
</protein>
<keyword evidence="6" id="KW-0326">Glycosidase</keyword>
<evidence type="ECO:0000256" key="5">
    <source>
        <dbReference type="ARBA" id="ARBA00022801"/>
    </source>
</evidence>
<feature type="signal peptide" evidence="7">
    <location>
        <begin position="1"/>
        <end position="18"/>
    </location>
</feature>
<evidence type="ECO:0000256" key="3">
    <source>
        <dbReference type="ARBA" id="ARBA00012658"/>
    </source>
</evidence>
<keyword evidence="4 7" id="KW-0732">Signal</keyword>
<evidence type="ECO:0000256" key="2">
    <source>
        <dbReference type="ARBA" id="ARBA00005382"/>
    </source>
</evidence>
<comment type="similarity">
    <text evidence="2 6">Belongs to the glycosyl hydrolase 30 family.</text>
</comment>
<evidence type="ECO:0000256" key="6">
    <source>
        <dbReference type="RuleBase" id="RU361188"/>
    </source>
</evidence>
<evidence type="ECO:0000313" key="11">
    <source>
        <dbReference type="Proteomes" id="UP000791440"/>
    </source>
</evidence>
<evidence type="ECO:0000256" key="7">
    <source>
        <dbReference type="SAM" id="SignalP"/>
    </source>
</evidence>
<evidence type="ECO:0000259" key="8">
    <source>
        <dbReference type="Pfam" id="PF02055"/>
    </source>
</evidence>